<feature type="compositionally biased region" description="Polar residues" evidence="2">
    <location>
        <begin position="51"/>
        <end position="62"/>
    </location>
</feature>
<feature type="domain" description="CCHC-type" evidence="3">
    <location>
        <begin position="107"/>
        <end position="120"/>
    </location>
</feature>
<keyword evidence="1" id="KW-0863">Zinc-finger</keyword>
<dbReference type="PROSITE" id="PS50158">
    <property type="entry name" value="ZF_CCHC"/>
    <property type="match status" value="1"/>
</dbReference>
<evidence type="ECO:0000256" key="1">
    <source>
        <dbReference type="PROSITE-ProRule" id="PRU00047"/>
    </source>
</evidence>
<evidence type="ECO:0000259" key="3">
    <source>
        <dbReference type="PROSITE" id="PS50158"/>
    </source>
</evidence>
<proteinExistence type="predicted"/>
<dbReference type="EMBL" id="JACGWJ010000795">
    <property type="protein sequence ID" value="KAL0288173.1"/>
    <property type="molecule type" value="Genomic_DNA"/>
</dbReference>
<reference evidence="4" key="2">
    <citation type="journal article" date="2024" name="Plant">
        <title>Genomic evolution and insights into agronomic trait innovations of Sesamum species.</title>
        <authorList>
            <person name="Miao H."/>
            <person name="Wang L."/>
            <person name="Qu L."/>
            <person name="Liu H."/>
            <person name="Sun Y."/>
            <person name="Le M."/>
            <person name="Wang Q."/>
            <person name="Wei S."/>
            <person name="Zheng Y."/>
            <person name="Lin W."/>
            <person name="Duan Y."/>
            <person name="Cao H."/>
            <person name="Xiong S."/>
            <person name="Wang X."/>
            <person name="Wei L."/>
            <person name="Li C."/>
            <person name="Ma Q."/>
            <person name="Ju M."/>
            <person name="Zhao R."/>
            <person name="Li G."/>
            <person name="Mu C."/>
            <person name="Tian Q."/>
            <person name="Mei H."/>
            <person name="Zhang T."/>
            <person name="Gao T."/>
            <person name="Zhang H."/>
        </authorList>
    </citation>
    <scope>NUCLEOTIDE SEQUENCE</scope>
    <source>
        <strain evidence="4">G02</strain>
    </source>
</reference>
<organism evidence="4">
    <name type="scientific">Sesamum radiatum</name>
    <name type="common">Black benniseed</name>
    <dbReference type="NCBI Taxonomy" id="300843"/>
    <lineage>
        <taxon>Eukaryota</taxon>
        <taxon>Viridiplantae</taxon>
        <taxon>Streptophyta</taxon>
        <taxon>Embryophyta</taxon>
        <taxon>Tracheophyta</taxon>
        <taxon>Spermatophyta</taxon>
        <taxon>Magnoliopsida</taxon>
        <taxon>eudicotyledons</taxon>
        <taxon>Gunneridae</taxon>
        <taxon>Pentapetalae</taxon>
        <taxon>asterids</taxon>
        <taxon>lamiids</taxon>
        <taxon>Lamiales</taxon>
        <taxon>Pedaliaceae</taxon>
        <taxon>Sesamum</taxon>
    </lineage>
</organism>
<feature type="region of interest" description="Disordered" evidence="2">
    <location>
        <begin position="28"/>
        <end position="82"/>
    </location>
</feature>
<evidence type="ECO:0000256" key="2">
    <source>
        <dbReference type="SAM" id="MobiDB-lite"/>
    </source>
</evidence>
<dbReference type="Pfam" id="PF00098">
    <property type="entry name" value="zf-CCHC"/>
    <property type="match status" value="1"/>
</dbReference>
<dbReference type="InterPro" id="IPR036875">
    <property type="entry name" value="Znf_CCHC_sf"/>
</dbReference>
<dbReference type="GO" id="GO:0003676">
    <property type="term" value="F:nucleic acid binding"/>
    <property type="evidence" value="ECO:0007669"/>
    <property type="project" value="InterPro"/>
</dbReference>
<feature type="compositionally biased region" description="Polar residues" evidence="2">
    <location>
        <begin position="28"/>
        <end position="42"/>
    </location>
</feature>
<dbReference type="AlphaFoldDB" id="A0AAW2J3U6"/>
<keyword evidence="1" id="KW-0479">Metal-binding</keyword>
<accession>A0AAW2J3U6</accession>
<dbReference type="GO" id="GO:0008270">
    <property type="term" value="F:zinc ion binding"/>
    <property type="evidence" value="ECO:0007669"/>
    <property type="project" value="UniProtKB-KW"/>
</dbReference>
<sequence>MAEETSLERSSNEVKRKKLVDNLNLSSRQSGAVSFRGSSSQRGWYRGRGGQTSRFPSVSSSRGGPISVGFRGRQSPARSLSERSIPSCVNYGRRHTGECWGAQPIVCYRCRQPGHIVRDCST</sequence>
<dbReference type="InterPro" id="IPR001878">
    <property type="entry name" value="Znf_CCHC"/>
</dbReference>
<dbReference type="Gene3D" id="4.10.60.10">
    <property type="entry name" value="Zinc finger, CCHC-type"/>
    <property type="match status" value="1"/>
</dbReference>
<comment type="caution">
    <text evidence="4">The sequence shown here is derived from an EMBL/GenBank/DDBJ whole genome shotgun (WGS) entry which is preliminary data.</text>
</comment>
<dbReference type="SUPFAM" id="SSF57756">
    <property type="entry name" value="Retrovirus zinc finger-like domains"/>
    <property type="match status" value="1"/>
</dbReference>
<name>A0AAW2J3U6_SESRA</name>
<dbReference type="SMART" id="SM00343">
    <property type="entry name" value="ZnF_C2HC"/>
    <property type="match status" value="1"/>
</dbReference>
<gene>
    <name evidence="4" type="ORF">Sradi_7103900</name>
</gene>
<evidence type="ECO:0000313" key="4">
    <source>
        <dbReference type="EMBL" id="KAL0288173.1"/>
    </source>
</evidence>
<protein>
    <recommendedName>
        <fullName evidence="3">CCHC-type domain-containing protein</fullName>
    </recommendedName>
</protein>
<keyword evidence="1" id="KW-0862">Zinc</keyword>
<reference evidence="4" key="1">
    <citation type="submission" date="2020-06" db="EMBL/GenBank/DDBJ databases">
        <authorList>
            <person name="Li T."/>
            <person name="Hu X."/>
            <person name="Zhang T."/>
            <person name="Song X."/>
            <person name="Zhang H."/>
            <person name="Dai N."/>
            <person name="Sheng W."/>
            <person name="Hou X."/>
            <person name="Wei L."/>
        </authorList>
    </citation>
    <scope>NUCLEOTIDE SEQUENCE</scope>
    <source>
        <strain evidence="4">G02</strain>
        <tissue evidence="4">Leaf</tissue>
    </source>
</reference>